<evidence type="ECO:0000313" key="15">
    <source>
        <dbReference type="Proteomes" id="UP000698800"/>
    </source>
</evidence>
<dbReference type="EMBL" id="JAGHQL010000377">
    <property type="protein sequence ID" value="KAH0533697.1"/>
    <property type="molecule type" value="Genomic_DNA"/>
</dbReference>
<sequence length="424" mass="47085">MPDDEPATMEALLDEFHPQRSILSSVIVHNPAIEALLAARTDFHKLSHLTKLPFTTPVGKPETIGADRLALCAAAVLLFPQKNNLVVALGTCITYNFINTFHEFLGGGISPGMDMRFKSLNTFTAFLPVIKEDWNFPLAGYDTRTNILSGVLLGMAKEIDGFVEAYAERYSNFNVLLTGGNCAHFDSMLSANTTGKINHYYAWAVLLAVMTVFAACENDDKAVEQFNKKTTALEEGHQIEGYMSQGGKTKAKLTSPLMYTYSADTSYVEFPKTLHVDFFNDTLIKESQVDARYGKYFQSQNKIFLRDSVVAMNIITHDTLKTDELWWDQNTQKFYTNKPVDIHKKDGTIIHGQDGMEAPQNFSSYVIYNSTGRGIVPKEAQDTTPLPPPSPAADTAHGQLKGIKPFNADSTHRLQKMTLKKAGT</sequence>
<reference evidence="14" key="1">
    <citation type="submission" date="2021-03" db="EMBL/GenBank/DDBJ databases">
        <title>Comparative genomics and phylogenomic investigation of the class Geoglossomycetes provide insights into ecological specialization and systematics.</title>
        <authorList>
            <person name="Melie T."/>
            <person name="Pirro S."/>
            <person name="Miller A.N."/>
            <person name="Quandt A."/>
        </authorList>
    </citation>
    <scope>NUCLEOTIDE SEQUENCE</scope>
    <source>
        <strain evidence="14">GBOQ0MN5Z8</strain>
    </source>
</reference>
<proteinExistence type="inferred from homology"/>
<evidence type="ECO:0000256" key="10">
    <source>
        <dbReference type="ARBA" id="ARBA00022993"/>
    </source>
</evidence>
<dbReference type="Gene3D" id="2.60.450.10">
    <property type="entry name" value="Lipopolysaccharide (LPS) transport protein A like domain"/>
    <property type="match status" value="1"/>
</dbReference>
<evidence type="ECO:0000256" key="13">
    <source>
        <dbReference type="SAM" id="MobiDB-lite"/>
    </source>
</evidence>
<dbReference type="NCBIfam" id="TIGR00671">
    <property type="entry name" value="baf"/>
    <property type="match status" value="1"/>
</dbReference>
<comment type="cofactor">
    <cofactor evidence="1">
        <name>K(+)</name>
        <dbReference type="ChEBI" id="CHEBI:29103"/>
    </cofactor>
</comment>
<evidence type="ECO:0000256" key="8">
    <source>
        <dbReference type="ARBA" id="ARBA00022840"/>
    </source>
</evidence>
<gene>
    <name evidence="14" type="ORF">FGG08_007592</name>
</gene>
<keyword evidence="8" id="KW-0067">ATP-binding</keyword>
<dbReference type="Pfam" id="PF03309">
    <property type="entry name" value="Pan_kinase"/>
    <property type="match status" value="1"/>
</dbReference>
<keyword evidence="4" id="KW-0963">Cytoplasm</keyword>
<dbReference type="GO" id="GO:0005886">
    <property type="term" value="C:plasma membrane"/>
    <property type="evidence" value="ECO:0007669"/>
    <property type="project" value="InterPro"/>
</dbReference>
<dbReference type="AlphaFoldDB" id="A0A9P8HYY1"/>
<dbReference type="Proteomes" id="UP000698800">
    <property type="component" value="Unassembled WGS sequence"/>
</dbReference>
<dbReference type="Pfam" id="PF06835">
    <property type="entry name" value="LptC"/>
    <property type="match status" value="1"/>
</dbReference>
<name>A0A9P8HYY1_9PEZI</name>
<dbReference type="GO" id="GO:0004594">
    <property type="term" value="F:pantothenate kinase activity"/>
    <property type="evidence" value="ECO:0007669"/>
    <property type="project" value="InterPro"/>
</dbReference>
<dbReference type="SUPFAM" id="SSF53067">
    <property type="entry name" value="Actin-like ATPase domain"/>
    <property type="match status" value="1"/>
</dbReference>
<dbReference type="GO" id="GO:0015221">
    <property type="term" value="F:lipopolysaccharide transmembrane transporter activity"/>
    <property type="evidence" value="ECO:0007669"/>
    <property type="project" value="InterPro"/>
</dbReference>
<keyword evidence="10" id="KW-0173">Coenzyme A biosynthesis</keyword>
<dbReference type="InterPro" id="IPR026265">
    <property type="entry name" value="LptC"/>
</dbReference>
<comment type="subcellular location">
    <subcellularLocation>
        <location evidence="2">Cytoplasm</location>
    </subcellularLocation>
</comment>
<comment type="caution">
    <text evidence="14">The sequence shown here is derived from an EMBL/GenBank/DDBJ whole genome shotgun (WGS) entry which is preliminary data.</text>
</comment>
<accession>A0A9P8HYY1</accession>
<dbReference type="InterPro" id="IPR010664">
    <property type="entry name" value="LipoPS_assembly_LptC-rel"/>
</dbReference>
<evidence type="ECO:0000256" key="12">
    <source>
        <dbReference type="ARBA" id="ARBA00040883"/>
    </source>
</evidence>
<comment type="subunit">
    <text evidence="3">Homodimer.</text>
</comment>
<evidence type="ECO:0000256" key="9">
    <source>
        <dbReference type="ARBA" id="ARBA00022958"/>
    </source>
</evidence>
<feature type="region of interest" description="Disordered" evidence="13">
    <location>
        <begin position="377"/>
        <end position="409"/>
    </location>
</feature>
<dbReference type="OrthoDB" id="46495at2759"/>
<dbReference type="PANTHER" id="PTHR34265">
    <property type="entry name" value="TYPE III PANTOTHENATE KINASE"/>
    <property type="match status" value="1"/>
</dbReference>
<comment type="similarity">
    <text evidence="11">Belongs to the type III pantothenate kinase family.</text>
</comment>
<protein>
    <recommendedName>
        <fullName evidence="12">Type III pantothenate kinase</fullName>
    </recommendedName>
</protein>
<evidence type="ECO:0000256" key="7">
    <source>
        <dbReference type="ARBA" id="ARBA00022777"/>
    </source>
</evidence>
<dbReference type="PANTHER" id="PTHR34265:SF1">
    <property type="entry name" value="TYPE III PANTOTHENATE KINASE"/>
    <property type="match status" value="1"/>
</dbReference>
<evidence type="ECO:0000313" key="14">
    <source>
        <dbReference type="EMBL" id="KAH0533697.1"/>
    </source>
</evidence>
<evidence type="ECO:0000256" key="3">
    <source>
        <dbReference type="ARBA" id="ARBA00011738"/>
    </source>
</evidence>
<evidence type="ECO:0000256" key="11">
    <source>
        <dbReference type="ARBA" id="ARBA00038036"/>
    </source>
</evidence>
<evidence type="ECO:0000256" key="5">
    <source>
        <dbReference type="ARBA" id="ARBA00022679"/>
    </source>
</evidence>
<keyword evidence="7" id="KW-0418">Kinase</keyword>
<keyword evidence="5" id="KW-0808">Transferase</keyword>
<evidence type="ECO:0000256" key="1">
    <source>
        <dbReference type="ARBA" id="ARBA00001958"/>
    </source>
</evidence>
<keyword evidence="6" id="KW-0547">Nucleotide-binding</keyword>
<dbReference type="GO" id="GO:0015937">
    <property type="term" value="P:coenzyme A biosynthetic process"/>
    <property type="evidence" value="ECO:0007669"/>
    <property type="project" value="UniProtKB-KW"/>
</dbReference>
<dbReference type="GO" id="GO:0005737">
    <property type="term" value="C:cytoplasm"/>
    <property type="evidence" value="ECO:0007669"/>
    <property type="project" value="UniProtKB-SubCell"/>
</dbReference>
<evidence type="ECO:0000256" key="4">
    <source>
        <dbReference type="ARBA" id="ARBA00022490"/>
    </source>
</evidence>
<keyword evidence="15" id="KW-1185">Reference proteome</keyword>
<organism evidence="14 15">
    <name type="scientific">Glutinoglossum americanum</name>
    <dbReference type="NCBI Taxonomy" id="1670608"/>
    <lineage>
        <taxon>Eukaryota</taxon>
        <taxon>Fungi</taxon>
        <taxon>Dikarya</taxon>
        <taxon>Ascomycota</taxon>
        <taxon>Pezizomycotina</taxon>
        <taxon>Geoglossomycetes</taxon>
        <taxon>Geoglossales</taxon>
        <taxon>Geoglossaceae</taxon>
        <taxon>Glutinoglossum</taxon>
    </lineage>
</organism>
<dbReference type="InterPro" id="IPR043129">
    <property type="entry name" value="ATPase_NBD"/>
</dbReference>
<keyword evidence="9" id="KW-0630">Potassium</keyword>
<dbReference type="Gene3D" id="3.30.420.40">
    <property type="match status" value="1"/>
</dbReference>
<dbReference type="InterPro" id="IPR004619">
    <property type="entry name" value="Type_III_PanK"/>
</dbReference>
<evidence type="ECO:0000256" key="6">
    <source>
        <dbReference type="ARBA" id="ARBA00022741"/>
    </source>
</evidence>
<evidence type="ECO:0000256" key="2">
    <source>
        <dbReference type="ARBA" id="ARBA00004496"/>
    </source>
</evidence>
<dbReference type="GO" id="GO:0005524">
    <property type="term" value="F:ATP binding"/>
    <property type="evidence" value="ECO:0007669"/>
    <property type="project" value="UniProtKB-KW"/>
</dbReference>
<dbReference type="NCBIfam" id="TIGR04409">
    <property type="entry name" value="LptC_YrbK"/>
    <property type="match status" value="1"/>
</dbReference>